<evidence type="ECO:0000256" key="4">
    <source>
        <dbReference type="ARBA" id="ARBA00022553"/>
    </source>
</evidence>
<dbReference type="SUPFAM" id="SSF50156">
    <property type="entry name" value="PDZ domain-like"/>
    <property type="match status" value="1"/>
</dbReference>
<feature type="region of interest" description="Disordered" evidence="11">
    <location>
        <begin position="1677"/>
        <end position="1761"/>
    </location>
</feature>
<feature type="repeat" description="ANK" evidence="9">
    <location>
        <begin position="189"/>
        <end position="222"/>
    </location>
</feature>
<evidence type="ECO:0000256" key="7">
    <source>
        <dbReference type="ARBA" id="ARBA00023043"/>
    </source>
</evidence>
<dbReference type="InterPro" id="IPR002110">
    <property type="entry name" value="Ankyrin_rpt"/>
</dbReference>
<keyword evidence="5" id="KW-0677">Repeat</keyword>
<dbReference type="PROSITE" id="PS50106">
    <property type="entry name" value="PDZ"/>
    <property type="match status" value="1"/>
</dbReference>
<comment type="caution">
    <text evidence="15">The sequence shown here is derived from an EMBL/GenBank/DDBJ whole genome shotgun (WGS) entry which is preliminary data.</text>
</comment>
<evidence type="ECO:0000256" key="11">
    <source>
        <dbReference type="SAM" id="MobiDB-lite"/>
    </source>
</evidence>
<feature type="region of interest" description="Disordered" evidence="11">
    <location>
        <begin position="1578"/>
        <end position="1662"/>
    </location>
</feature>
<evidence type="ECO:0000256" key="9">
    <source>
        <dbReference type="PROSITE-ProRule" id="PRU00023"/>
    </source>
</evidence>
<feature type="repeat" description="ANK" evidence="9">
    <location>
        <begin position="290"/>
        <end position="322"/>
    </location>
</feature>
<organism evidence="15 16">
    <name type="scientific">Astyanax mexicanus</name>
    <name type="common">Blind cave fish</name>
    <name type="synonym">Astyanax fasciatus mexicanus</name>
    <dbReference type="NCBI Taxonomy" id="7994"/>
    <lineage>
        <taxon>Eukaryota</taxon>
        <taxon>Metazoa</taxon>
        <taxon>Chordata</taxon>
        <taxon>Craniata</taxon>
        <taxon>Vertebrata</taxon>
        <taxon>Euteleostomi</taxon>
        <taxon>Actinopterygii</taxon>
        <taxon>Neopterygii</taxon>
        <taxon>Teleostei</taxon>
        <taxon>Ostariophysi</taxon>
        <taxon>Characiformes</taxon>
        <taxon>Characoidei</taxon>
        <taxon>Acestrorhamphidae</taxon>
        <taxon>Acestrorhamphinae</taxon>
        <taxon>Astyanax</taxon>
    </lineage>
</organism>
<feature type="compositionally biased region" description="Low complexity" evidence="11">
    <location>
        <begin position="15"/>
        <end position="24"/>
    </location>
</feature>
<feature type="region of interest" description="Disordered" evidence="11">
    <location>
        <begin position="1039"/>
        <end position="1136"/>
    </location>
</feature>
<feature type="region of interest" description="Disordered" evidence="11">
    <location>
        <begin position="840"/>
        <end position="862"/>
    </location>
</feature>
<reference evidence="15 16" key="1">
    <citation type="submission" date="2021-07" db="EMBL/GenBank/DDBJ databases">
        <authorList>
            <person name="Imarazene B."/>
            <person name="Zahm M."/>
            <person name="Klopp C."/>
            <person name="Cabau C."/>
            <person name="Beille S."/>
            <person name="Jouanno E."/>
            <person name="Castinel A."/>
            <person name="Lluch J."/>
            <person name="Gil L."/>
            <person name="Kuchtly C."/>
            <person name="Lopez Roques C."/>
            <person name="Donnadieu C."/>
            <person name="Parrinello H."/>
            <person name="Journot L."/>
            <person name="Du K."/>
            <person name="Schartl M."/>
            <person name="Retaux S."/>
            <person name="Guiguen Y."/>
        </authorList>
    </citation>
    <scope>NUCLEOTIDE SEQUENCE [LARGE SCALE GENOMIC DNA]</scope>
    <source>
        <strain evidence="15">Pach_M1</strain>
        <tissue evidence="15">Testis</tissue>
    </source>
</reference>
<feature type="domain" description="PDZ" evidence="14">
    <location>
        <begin position="625"/>
        <end position="719"/>
    </location>
</feature>
<dbReference type="SUPFAM" id="SSF48403">
    <property type="entry name" value="Ankyrin repeat"/>
    <property type="match status" value="1"/>
</dbReference>
<feature type="compositionally biased region" description="Pro residues" evidence="11">
    <location>
        <begin position="901"/>
        <end position="915"/>
    </location>
</feature>
<feature type="compositionally biased region" description="Pro residues" evidence="11">
    <location>
        <begin position="1585"/>
        <end position="1599"/>
    </location>
</feature>
<dbReference type="Gene3D" id="2.30.30.40">
    <property type="entry name" value="SH3 Domains"/>
    <property type="match status" value="1"/>
</dbReference>
<evidence type="ECO:0000256" key="10">
    <source>
        <dbReference type="PROSITE-ProRule" id="PRU00192"/>
    </source>
</evidence>
<dbReference type="InterPro" id="IPR001478">
    <property type="entry name" value="PDZ"/>
</dbReference>
<feature type="compositionally biased region" description="Low complexity" evidence="11">
    <location>
        <begin position="396"/>
        <end position="408"/>
    </location>
</feature>
<feature type="compositionally biased region" description="Basic and acidic residues" evidence="11">
    <location>
        <begin position="1614"/>
        <end position="1623"/>
    </location>
</feature>
<feature type="region of interest" description="Disordered" evidence="11">
    <location>
        <begin position="890"/>
        <end position="958"/>
    </location>
</feature>
<dbReference type="CDD" id="cd06746">
    <property type="entry name" value="PDZ_SHANK1_3-like"/>
    <property type="match status" value="1"/>
</dbReference>
<feature type="region of interest" description="Disordered" evidence="11">
    <location>
        <begin position="392"/>
        <end position="519"/>
    </location>
</feature>
<dbReference type="GO" id="GO:0035255">
    <property type="term" value="F:ionotropic glutamate receptor binding"/>
    <property type="evidence" value="ECO:0007669"/>
    <property type="project" value="TreeGrafter"/>
</dbReference>
<dbReference type="GO" id="GO:0043197">
    <property type="term" value="C:dendritic spine"/>
    <property type="evidence" value="ECO:0007669"/>
    <property type="project" value="TreeGrafter"/>
</dbReference>
<comment type="subcellular location">
    <subcellularLocation>
        <location evidence="1">Cytoplasm</location>
    </subcellularLocation>
    <subcellularLocation>
        <location evidence="8">Postsynaptic density</location>
    </subcellularLocation>
</comment>
<feature type="region of interest" description="Disordered" evidence="11">
    <location>
        <begin position="1329"/>
        <end position="1378"/>
    </location>
</feature>
<dbReference type="Pfam" id="PF00595">
    <property type="entry name" value="PDZ"/>
    <property type="match status" value="1"/>
</dbReference>
<dbReference type="Proteomes" id="UP000752171">
    <property type="component" value="Unassembled WGS sequence"/>
</dbReference>
<evidence type="ECO:0000256" key="3">
    <source>
        <dbReference type="ARBA" id="ARBA00022490"/>
    </source>
</evidence>
<dbReference type="Gene3D" id="1.25.40.20">
    <property type="entry name" value="Ankyrin repeat-containing domain"/>
    <property type="match status" value="2"/>
</dbReference>
<feature type="compositionally biased region" description="Low complexity" evidence="11">
    <location>
        <begin position="1046"/>
        <end position="1058"/>
    </location>
</feature>
<dbReference type="EMBL" id="JAICCE010000010">
    <property type="protein sequence ID" value="KAG9271999.1"/>
    <property type="molecule type" value="Genomic_DNA"/>
</dbReference>
<feature type="compositionally biased region" description="Basic and acidic residues" evidence="11">
    <location>
        <begin position="1093"/>
        <end position="1102"/>
    </location>
</feature>
<name>A0A8T2LKC9_ASTMX</name>
<dbReference type="InterPro" id="IPR032425">
    <property type="entry name" value="FERM_f0"/>
</dbReference>
<dbReference type="InterPro" id="IPR036034">
    <property type="entry name" value="PDZ_sf"/>
</dbReference>
<feature type="compositionally biased region" description="Polar residues" evidence="11">
    <location>
        <begin position="453"/>
        <end position="463"/>
    </location>
</feature>
<feature type="compositionally biased region" description="Polar residues" evidence="11">
    <location>
        <begin position="1078"/>
        <end position="1092"/>
    </location>
</feature>
<feature type="region of interest" description="Disordered" evidence="11">
    <location>
        <begin position="1"/>
        <end position="42"/>
    </location>
</feature>
<dbReference type="GO" id="GO:0045211">
    <property type="term" value="C:postsynaptic membrane"/>
    <property type="evidence" value="ECO:0007669"/>
    <property type="project" value="TreeGrafter"/>
</dbReference>
<evidence type="ECO:0000259" key="12">
    <source>
        <dbReference type="PROSITE" id="PS50002"/>
    </source>
</evidence>
<feature type="compositionally biased region" description="Polar residues" evidence="11">
    <location>
        <begin position="419"/>
        <end position="428"/>
    </location>
</feature>
<dbReference type="PANTHER" id="PTHR24135">
    <property type="entry name" value="SH3 AND MULTIPLE ANKYRIN REPEAT DOMAINS PROTEIN"/>
    <property type="match status" value="1"/>
</dbReference>
<evidence type="ECO:0000259" key="14">
    <source>
        <dbReference type="PROSITE" id="PS50106"/>
    </source>
</evidence>
<dbReference type="InterPro" id="IPR001452">
    <property type="entry name" value="SH3_domain"/>
</dbReference>
<accession>A0A8T2LKC9</accession>
<evidence type="ECO:0000313" key="16">
    <source>
        <dbReference type="Proteomes" id="UP000752171"/>
    </source>
</evidence>
<dbReference type="PROSITE" id="PS50105">
    <property type="entry name" value="SAM_DOMAIN"/>
    <property type="match status" value="1"/>
</dbReference>
<feature type="compositionally biased region" description="Basic and acidic residues" evidence="11">
    <location>
        <begin position="1279"/>
        <end position="1292"/>
    </location>
</feature>
<dbReference type="Pfam" id="PF16511">
    <property type="entry name" value="FERM_f0"/>
    <property type="match status" value="1"/>
</dbReference>
<sequence>MPRSLMSSEEEMAQSFSDSGSSESESSRDERPCVERPTSGRLGNSQTDSILICVVIPDLQQSKSMRFKPDATVWAAKQQILCTLTQSLRDVLNYGLFQPAVDGRESCFLEEERPLRDYSLPTNKGVPTLEFRYKSRVYQHANVNEKQIEKLHTQANLRKFMEHIQHHQVDKVSKLLERGLDPNYHDPDTGETPLTLAAHLDNVVEIITVLKNRGAHLDFRSRDGMTPLHKAVRAKNQIALKAMLELGASPDYKDRQGLTPLYHTVTVGGDPSCCEVLLRAHATVACHDENGWHEVHQACRYGHVQHLEHLLFYGADMRVQNASGNTALHICALYKQENCARVLLVRGASKDVKNHRGQTPFQVAIIAGNFELAEFIKNHKDTDIVPFREAPAVCSGRGRQQQQPQTGRSTLTAPRVLLRSNSDNNLNVNKLPAPRSPSRSPSPLRSLSPRRPQQMQNSPNGTVKTMGRGSRPPRSRSPSLGRLGEGDARRQHTPQRHSSPRPTQDGFSGAETPGSKRKLYSAVPGRHYVVVKSYQPQAEGEITLYKNDRVKVLSIGEGGFWEGSARGNVGWFPAECVEEIPKKSNEDRPYARADRSERRKLFRHYTVGSYDSFDASSDCVIDEKTVVLQKKDNEGFGFVLRGAKADTPIEEFTPTPAFPALQYLESVDEGGVAWQAGLRTGDFLIEVNQDNVVKVGHKQVVNMIRHGGNHLIIKVVTVSRNLDPDDKSRKKAPPPPRRAPSTALSTRSKSMTSELEDLANQTLNFPFLRSCVDDQLSDIAALKKRIVFQVTLNKVEEVVPPQKPVWDSSNVDVRVAAVKPRPTSRCFAVAPEMNSLCNSQDVSVDSPPVTGSPKGPYLGVPKGTIRRQTSIGVTEEEKQFLTPPMLKFTRSLSMPDTSEDIPPPPAISPPSPPHNSGPAPAGRGYGTIRAGFTAQTPATNSTPPERGGDSNIGSGWREQGMFYRDSPEQYDSEACNSPTAQQSLHMRRAQIPENPYSDVGKGHSALFVPNKPARRKGMLVKQSNVEDSPEKTCSISIPTIIIKEPSTSSSGKSSQGSSMEIETSTPEHTGQLRPEDGLNTSSPFATAMVSSSAREKRLEVHRNSPSFRSTDAGDEDVTPTPAPRLRHSKSIDEGMFSSDERLRRLMAPPSSLLSIPRGGGNVTDFNSPEPTMVRELLNTRTGHSPISLPAHKTYSSGGGNYVHPVTGKPLDPNSPLALALAARDRAMREQSQPLPLKSDPSKLDLNKPLFIDTKLRSNVDVSFSSTATMGRPRGGLRRQMTESKYETESKYQLDLGKPEKRVEEKKNMLIDIVDTSQQKSAGLLMVHTTDGAKSEENSLSEGERDEDICPDSTPGELRDPNQPAPVNPPPSKPTAPQGKTIITISSVDEPVKLPFGIPPPPLASVDIDEEFVFGEPLPPPLEFANSFDIPEDQAGAISELLKQKANGIRRPSLGPYYPHLNASNSEIKRPTVLTNCTPPSFPTGPLEPYEPIIDSGIEVDSRSSGDPQLETTSTVSTVSSISTLSSEGGETLDTCTVYADGQAFMVDRAQVLPKPKAKHAVNKSNALYKDTLNEESVGSFRVPSSVPPPPPGTAPPEPLKTPTQRTSKLWGEPLDLKNPHGPEAKPQGMSEMNSVLQHVNKDKAPKPGEALDSPTGCRTHFGSRNTDAVVSLVSGTQQNTAVSFSSQSGQNVPASPSPCRQSNSLPSSPHPSHPPQLPPHSHPHHPHPRAPSPIMSPPDSGLSCASSSSLPASAASPTMTDVFGLPTPPLSLGTGRSRSPSPLTLIQAASNKPFATKPVLAWSKQDVADWLESLNLAEHRDAFMDNDIEGSHLPSLQKQDLIDLGVTRVGHRMNIERALKLLLDR</sequence>
<feature type="compositionally biased region" description="Low complexity" evidence="11">
    <location>
        <begin position="1737"/>
        <end position="1757"/>
    </location>
</feature>
<dbReference type="SMART" id="SM00326">
    <property type="entry name" value="SH3"/>
    <property type="match status" value="1"/>
</dbReference>
<feature type="repeat" description="ANK" evidence="9">
    <location>
        <begin position="223"/>
        <end position="255"/>
    </location>
</feature>
<dbReference type="InterPro" id="IPR001660">
    <property type="entry name" value="SAM"/>
</dbReference>
<feature type="compositionally biased region" description="Low complexity" evidence="11">
    <location>
        <begin position="436"/>
        <end position="452"/>
    </location>
</feature>
<proteinExistence type="predicted"/>
<feature type="domain" description="SAM" evidence="13">
    <location>
        <begin position="1802"/>
        <end position="1865"/>
    </location>
</feature>
<feature type="compositionally biased region" description="Polar residues" evidence="11">
    <location>
        <begin position="933"/>
        <end position="943"/>
    </location>
</feature>
<feature type="compositionally biased region" description="Pro residues" evidence="11">
    <location>
        <begin position="1708"/>
        <end position="1720"/>
    </location>
</feature>
<gene>
    <name evidence="15" type="primary">SHANK2</name>
    <name evidence="15" type="ORF">AMEX_G12943</name>
</gene>
<dbReference type="GO" id="GO:0014069">
    <property type="term" value="C:postsynaptic density"/>
    <property type="evidence" value="ECO:0007669"/>
    <property type="project" value="UniProtKB-SubCell"/>
</dbReference>
<dbReference type="PANTHER" id="PTHR24135:SF17">
    <property type="entry name" value="SH3 AND MULTIPLE ANKYRIN REPEAT DOMAINS PROTEIN 2"/>
    <property type="match status" value="1"/>
</dbReference>
<evidence type="ECO:0000313" key="15">
    <source>
        <dbReference type="EMBL" id="KAG9271999.1"/>
    </source>
</evidence>
<evidence type="ECO:0000259" key="13">
    <source>
        <dbReference type="PROSITE" id="PS50105"/>
    </source>
</evidence>
<feature type="compositionally biased region" description="Low complexity" evidence="11">
    <location>
        <begin position="467"/>
        <end position="482"/>
    </location>
</feature>
<evidence type="ECO:0000256" key="2">
    <source>
        <dbReference type="ARBA" id="ARBA00022443"/>
    </source>
</evidence>
<dbReference type="InterPro" id="IPR051569">
    <property type="entry name" value="SHANK"/>
</dbReference>
<evidence type="ECO:0000256" key="6">
    <source>
        <dbReference type="ARBA" id="ARBA00023018"/>
    </source>
</evidence>
<dbReference type="InterPro" id="IPR013761">
    <property type="entry name" value="SAM/pointed_sf"/>
</dbReference>
<feature type="repeat" description="ANK" evidence="9">
    <location>
        <begin position="323"/>
        <end position="355"/>
    </location>
</feature>
<dbReference type="SUPFAM" id="SSF50044">
    <property type="entry name" value="SH3-domain"/>
    <property type="match status" value="1"/>
</dbReference>
<feature type="domain" description="SH3" evidence="12">
    <location>
        <begin position="523"/>
        <end position="582"/>
    </location>
</feature>
<dbReference type="Gene3D" id="1.10.150.50">
    <property type="entry name" value="Transcription Factor, Ets-1"/>
    <property type="match status" value="1"/>
</dbReference>
<dbReference type="Pfam" id="PF00536">
    <property type="entry name" value="SAM_1"/>
    <property type="match status" value="1"/>
</dbReference>
<feature type="compositionally biased region" description="Polar residues" evidence="11">
    <location>
        <begin position="1677"/>
        <end position="1701"/>
    </location>
</feature>
<keyword evidence="7 9" id="KW-0040">ANK repeat</keyword>
<dbReference type="GO" id="GO:0030160">
    <property type="term" value="F:synaptic receptor adaptor activity"/>
    <property type="evidence" value="ECO:0007669"/>
    <property type="project" value="TreeGrafter"/>
</dbReference>
<keyword evidence="4" id="KW-0597">Phosphoprotein</keyword>
<dbReference type="PROSITE" id="PS50297">
    <property type="entry name" value="ANK_REP_REGION"/>
    <property type="match status" value="3"/>
</dbReference>
<feature type="region of interest" description="Disordered" evidence="11">
    <location>
        <begin position="1266"/>
        <end position="1292"/>
    </location>
</feature>
<keyword evidence="2 10" id="KW-0728">SH3 domain</keyword>
<dbReference type="CDD" id="cd09506">
    <property type="entry name" value="SAM_Shank1_2_3"/>
    <property type="match status" value="1"/>
</dbReference>
<dbReference type="FunFam" id="2.30.30.40:FF:000025">
    <property type="entry name" value="SH3 and multiple ankyrin repeat domains protein 2"/>
    <property type="match status" value="1"/>
</dbReference>
<dbReference type="PROSITE" id="PS50088">
    <property type="entry name" value="ANK_REPEAT"/>
    <property type="match status" value="4"/>
</dbReference>
<dbReference type="InterPro" id="IPR036028">
    <property type="entry name" value="SH3-like_dom_sf"/>
</dbReference>
<dbReference type="Gene3D" id="2.30.42.10">
    <property type="match status" value="1"/>
</dbReference>
<feature type="compositionally biased region" description="Pro residues" evidence="11">
    <location>
        <begin position="1362"/>
        <end position="1373"/>
    </location>
</feature>
<dbReference type="GO" id="GO:0005737">
    <property type="term" value="C:cytoplasm"/>
    <property type="evidence" value="ECO:0007669"/>
    <property type="project" value="UniProtKB-SubCell"/>
</dbReference>
<keyword evidence="6" id="KW-0770">Synapse</keyword>
<dbReference type="PROSITE" id="PS50002">
    <property type="entry name" value="SH3"/>
    <property type="match status" value="1"/>
</dbReference>
<dbReference type="Pfam" id="PF07653">
    <property type="entry name" value="SH3_2"/>
    <property type="match status" value="1"/>
</dbReference>
<dbReference type="FunFam" id="1.10.150.50:FF:000006">
    <property type="entry name" value="SH3 and multiple ankyrin repeat domains protein 2"/>
    <property type="match status" value="1"/>
</dbReference>
<dbReference type="SMART" id="SM00454">
    <property type="entry name" value="SAM"/>
    <property type="match status" value="1"/>
</dbReference>
<protein>
    <submittedName>
        <fullName evidence="15">SH3 and multiple ankyrin repeat domains protein 2-like isoform X1</fullName>
    </submittedName>
</protein>
<feature type="compositionally biased region" description="Basic and acidic residues" evidence="11">
    <location>
        <begin position="25"/>
        <end position="34"/>
    </location>
</feature>
<keyword evidence="3" id="KW-0963">Cytoplasm</keyword>
<dbReference type="Pfam" id="PF12796">
    <property type="entry name" value="Ank_2"/>
    <property type="match status" value="2"/>
</dbReference>
<dbReference type="SMART" id="SM00248">
    <property type="entry name" value="ANK"/>
    <property type="match status" value="6"/>
</dbReference>
<feature type="region of interest" description="Disordered" evidence="11">
    <location>
        <begin position="723"/>
        <end position="749"/>
    </location>
</feature>
<dbReference type="InterPro" id="IPR036770">
    <property type="entry name" value="Ankyrin_rpt-contain_sf"/>
</dbReference>
<evidence type="ECO:0000256" key="8">
    <source>
        <dbReference type="ARBA" id="ARBA00034105"/>
    </source>
</evidence>
<dbReference type="FunFam" id="3.10.20.90:FF:000029">
    <property type="entry name" value="SH3 and multiple ankyrin repeat domains protein 1"/>
    <property type="match status" value="1"/>
</dbReference>
<evidence type="ECO:0000256" key="5">
    <source>
        <dbReference type="ARBA" id="ARBA00022737"/>
    </source>
</evidence>
<dbReference type="FunFam" id="2.30.42.10:FF:000018">
    <property type="entry name" value="SH3 and multiple ankyrin repeat domains protein 2"/>
    <property type="match status" value="1"/>
</dbReference>
<dbReference type="SMART" id="SM00228">
    <property type="entry name" value="PDZ"/>
    <property type="match status" value="1"/>
</dbReference>
<dbReference type="Gene3D" id="3.10.20.90">
    <property type="entry name" value="Phosphatidylinositol 3-kinase Catalytic Subunit, Chain A, domain 1"/>
    <property type="match status" value="1"/>
</dbReference>
<dbReference type="SUPFAM" id="SSF47769">
    <property type="entry name" value="SAM/Pointed domain"/>
    <property type="match status" value="1"/>
</dbReference>
<evidence type="ECO:0000256" key="1">
    <source>
        <dbReference type="ARBA" id="ARBA00004496"/>
    </source>
</evidence>